<evidence type="ECO:0000313" key="6">
    <source>
        <dbReference type="Proteomes" id="UP001590951"/>
    </source>
</evidence>
<organism evidence="5 6">
    <name type="scientific">Lepraria finkii</name>
    <dbReference type="NCBI Taxonomy" id="1340010"/>
    <lineage>
        <taxon>Eukaryota</taxon>
        <taxon>Fungi</taxon>
        <taxon>Dikarya</taxon>
        <taxon>Ascomycota</taxon>
        <taxon>Pezizomycotina</taxon>
        <taxon>Lecanoromycetes</taxon>
        <taxon>OSLEUM clade</taxon>
        <taxon>Lecanoromycetidae</taxon>
        <taxon>Lecanorales</taxon>
        <taxon>Lecanorineae</taxon>
        <taxon>Stereocaulaceae</taxon>
        <taxon>Lepraria</taxon>
    </lineage>
</organism>
<feature type="domain" description="tRNA-splicing endonuclease subunit Sen15" evidence="4">
    <location>
        <begin position="164"/>
        <end position="194"/>
    </location>
</feature>
<dbReference type="InterPro" id="IPR036167">
    <property type="entry name" value="tRNA_intron_Endo_cat-like_sf"/>
</dbReference>
<feature type="compositionally biased region" description="Basic and acidic residues" evidence="3">
    <location>
        <begin position="137"/>
        <end position="146"/>
    </location>
</feature>
<dbReference type="Gene3D" id="3.40.1350.10">
    <property type="match status" value="1"/>
</dbReference>
<name>A0ABR4BA27_9LECA</name>
<evidence type="ECO:0000256" key="3">
    <source>
        <dbReference type="SAM" id="MobiDB-lite"/>
    </source>
</evidence>
<dbReference type="PANTHER" id="PTHR28518">
    <property type="entry name" value="TRNA-SPLICING ENDONUCLEASE SUBUNIT SEN15"/>
    <property type="match status" value="1"/>
</dbReference>
<dbReference type="PANTHER" id="PTHR28518:SF1">
    <property type="entry name" value="TRNA-SPLICING ENDONUCLEASE SUBUNIT SEN15"/>
    <property type="match status" value="1"/>
</dbReference>
<evidence type="ECO:0000256" key="1">
    <source>
        <dbReference type="ARBA" id="ARBA00006091"/>
    </source>
</evidence>
<feature type="compositionally biased region" description="Acidic residues" evidence="3">
    <location>
        <begin position="126"/>
        <end position="136"/>
    </location>
</feature>
<dbReference type="InterPro" id="IPR011856">
    <property type="entry name" value="tRNA_endonuc-like_dom_sf"/>
</dbReference>
<dbReference type="InterPro" id="IPR018593">
    <property type="entry name" value="tRNA-endonuc_su_Sen15"/>
</dbReference>
<dbReference type="Pfam" id="PF09631">
    <property type="entry name" value="Sen15"/>
    <property type="match status" value="2"/>
</dbReference>
<protein>
    <recommendedName>
        <fullName evidence="4">tRNA-splicing endonuclease subunit Sen15 domain-containing protein</fullName>
    </recommendedName>
</protein>
<keyword evidence="2" id="KW-0819">tRNA processing</keyword>
<evidence type="ECO:0000313" key="5">
    <source>
        <dbReference type="EMBL" id="KAL2053916.1"/>
    </source>
</evidence>
<feature type="domain" description="tRNA-splicing endonuclease subunit Sen15" evidence="4">
    <location>
        <begin position="38"/>
        <end position="131"/>
    </location>
</feature>
<feature type="region of interest" description="Disordered" evidence="3">
    <location>
        <begin position="126"/>
        <end position="165"/>
    </location>
</feature>
<comment type="similarity">
    <text evidence="1">Belongs to the SEN15 family.</text>
</comment>
<reference evidence="5 6" key="1">
    <citation type="submission" date="2024-09" db="EMBL/GenBank/DDBJ databases">
        <title>Rethinking Asexuality: The Enigmatic Case of Functional Sexual Genes in Lepraria (Stereocaulaceae).</title>
        <authorList>
            <person name="Doellman M."/>
            <person name="Sun Y."/>
            <person name="Barcenas-Pena A."/>
            <person name="Lumbsch H.T."/>
            <person name="Grewe F."/>
        </authorList>
    </citation>
    <scope>NUCLEOTIDE SEQUENCE [LARGE SCALE GENOMIC DNA]</scope>
    <source>
        <strain evidence="5 6">Grewe 0041</strain>
    </source>
</reference>
<sequence length="194" mass="21769">MAIDSTPPAPQPSALTSYLKSCALHGSHSPHYQNLALQILHNLQYQHDWTSLHIHIHSPLTQKLLLRPLISGLPPHRIYVHPDDQVEELKRGLDPTKGEPEREWVLPTYLAEKWSLRRFGKVFDAVGEEPPEEEREEEGKEEVSRDESEDGGAGGGPGGKKRRGGKRILLATLGDDSTVVYYIIHDGIVKPRQN</sequence>
<keyword evidence="6" id="KW-1185">Reference proteome</keyword>
<dbReference type="Proteomes" id="UP001590951">
    <property type="component" value="Unassembled WGS sequence"/>
</dbReference>
<evidence type="ECO:0000256" key="2">
    <source>
        <dbReference type="ARBA" id="ARBA00022694"/>
    </source>
</evidence>
<accession>A0ABR4BA27</accession>
<gene>
    <name evidence="5" type="ORF">ABVK25_005845</name>
</gene>
<evidence type="ECO:0000259" key="4">
    <source>
        <dbReference type="Pfam" id="PF09631"/>
    </source>
</evidence>
<comment type="caution">
    <text evidence="5">The sequence shown here is derived from an EMBL/GenBank/DDBJ whole genome shotgun (WGS) entry which is preliminary data.</text>
</comment>
<dbReference type="EMBL" id="JBHFEH010000018">
    <property type="protein sequence ID" value="KAL2053916.1"/>
    <property type="molecule type" value="Genomic_DNA"/>
</dbReference>
<proteinExistence type="inferred from homology"/>
<dbReference type="InterPro" id="IPR042777">
    <property type="entry name" value="Sen15_fungi"/>
</dbReference>
<dbReference type="SUPFAM" id="SSF53032">
    <property type="entry name" value="tRNA-intron endonuclease catalytic domain-like"/>
    <property type="match status" value="1"/>
</dbReference>